<sequence>MNFKDILIKRRAINFFDPDRDVEESLLKTVIENAANAPSSYNLQPWKLMVLRDHGRKTSLQALAFNQPKVTEAPVILIVLADRDGWKAGNSSFESVFKDNVDSGKMQQEHKDSFSGTTQTLYGQTSESSQAFANKNAGLFAMSLMYSATEQGLETHPMDGFDHDGVKKEFNIPDNYWIPMLIAVGYLKPGVKVHPKAWRQSYEEMILK</sequence>
<evidence type="ECO:0000313" key="2">
    <source>
        <dbReference type="EMBL" id="SDL34241.1"/>
    </source>
</evidence>
<dbReference type="InterPro" id="IPR000415">
    <property type="entry name" value="Nitroreductase-like"/>
</dbReference>
<dbReference type="GO" id="GO:0016491">
    <property type="term" value="F:oxidoreductase activity"/>
    <property type="evidence" value="ECO:0007669"/>
    <property type="project" value="InterPro"/>
</dbReference>
<dbReference type="OrthoDB" id="9809288at2"/>
<dbReference type="InterPro" id="IPR029479">
    <property type="entry name" value="Nitroreductase"/>
</dbReference>
<dbReference type="RefSeq" id="WP_092161978.1">
    <property type="nucleotide sequence ID" value="NZ_FNGA01000004.1"/>
</dbReference>
<organism evidence="2 3">
    <name type="scientific">Maridesulfovibrio ferrireducens</name>
    <dbReference type="NCBI Taxonomy" id="246191"/>
    <lineage>
        <taxon>Bacteria</taxon>
        <taxon>Pseudomonadati</taxon>
        <taxon>Thermodesulfobacteriota</taxon>
        <taxon>Desulfovibrionia</taxon>
        <taxon>Desulfovibrionales</taxon>
        <taxon>Desulfovibrionaceae</taxon>
        <taxon>Maridesulfovibrio</taxon>
    </lineage>
</organism>
<reference evidence="3" key="1">
    <citation type="submission" date="2016-10" db="EMBL/GenBank/DDBJ databases">
        <authorList>
            <person name="Varghese N."/>
            <person name="Submissions S."/>
        </authorList>
    </citation>
    <scope>NUCLEOTIDE SEQUENCE [LARGE SCALE GENOMIC DNA]</scope>
    <source>
        <strain evidence="3">DSM 16995</strain>
    </source>
</reference>
<dbReference type="InterPro" id="IPR050461">
    <property type="entry name" value="Nitroreductase_HadB/RutE"/>
</dbReference>
<evidence type="ECO:0000313" key="3">
    <source>
        <dbReference type="Proteomes" id="UP000199053"/>
    </source>
</evidence>
<accession>A0A1G9JA50</accession>
<keyword evidence="3" id="KW-1185">Reference proteome</keyword>
<proteinExistence type="predicted"/>
<dbReference type="Gene3D" id="3.40.109.10">
    <property type="entry name" value="NADH Oxidase"/>
    <property type="match status" value="1"/>
</dbReference>
<dbReference type="CDD" id="cd02137">
    <property type="entry name" value="MhqN-like"/>
    <property type="match status" value="1"/>
</dbReference>
<dbReference type="SUPFAM" id="SSF55469">
    <property type="entry name" value="FMN-dependent nitroreductase-like"/>
    <property type="match status" value="1"/>
</dbReference>
<name>A0A1G9JA50_9BACT</name>
<dbReference type="PANTHER" id="PTHR43543:SF1">
    <property type="entry name" value="MALONIC SEMIALDEHYDE REDUCTASE RUTE-RELATED"/>
    <property type="match status" value="1"/>
</dbReference>
<evidence type="ECO:0000259" key="1">
    <source>
        <dbReference type="Pfam" id="PF00881"/>
    </source>
</evidence>
<dbReference type="PANTHER" id="PTHR43543">
    <property type="entry name" value="MALONIC SEMIALDEHYDE REDUCTASE RUTE-RELATED"/>
    <property type="match status" value="1"/>
</dbReference>
<protein>
    <submittedName>
        <fullName evidence="2">Nitroreductase</fullName>
    </submittedName>
</protein>
<dbReference type="AlphaFoldDB" id="A0A1G9JA50"/>
<gene>
    <name evidence="2" type="ORF">SAMN05660337_2708</name>
</gene>
<feature type="domain" description="Nitroreductase" evidence="1">
    <location>
        <begin position="9"/>
        <end position="186"/>
    </location>
</feature>
<dbReference type="STRING" id="246191.SAMN05660337_2708"/>
<dbReference type="Pfam" id="PF00881">
    <property type="entry name" value="Nitroreductase"/>
    <property type="match status" value="1"/>
</dbReference>
<dbReference type="EMBL" id="FNGA01000004">
    <property type="protein sequence ID" value="SDL34241.1"/>
    <property type="molecule type" value="Genomic_DNA"/>
</dbReference>
<dbReference type="Proteomes" id="UP000199053">
    <property type="component" value="Unassembled WGS sequence"/>
</dbReference>